<comment type="caution">
    <text evidence="4">The sequence shown here is derived from an EMBL/GenBank/DDBJ whole genome shotgun (WGS) entry which is preliminary data.</text>
</comment>
<organism evidence="4 5">
    <name type="scientific">Xanthocytophaga agilis</name>
    <dbReference type="NCBI Taxonomy" id="3048010"/>
    <lineage>
        <taxon>Bacteria</taxon>
        <taxon>Pseudomonadati</taxon>
        <taxon>Bacteroidota</taxon>
        <taxon>Cytophagia</taxon>
        <taxon>Cytophagales</taxon>
        <taxon>Rhodocytophagaceae</taxon>
        <taxon>Xanthocytophaga</taxon>
    </lineage>
</organism>
<gene>
    <name evidence="4" type="ORF">QNI22_37340</name>
</gene>
<name>A0AAE3RE08_9BACT</name>
<keyword evidence="2" id="KW-0812">Transmembrane</keyword>
<evidence type="ECO:0000313" key="5">
    <source>
        <dbReference type="Proteomes" id="UP001232063"/>
    </source>
</evidence>
<keyword evidence="5" id="KW-1185">Reference proteome</keyword>
<protein>
    <submittedName>
        <fullName evidence="4">Uncharacterized protein</fullName>
    </submittedName>
</protein>
<dbReference type="EMBL" id="JASJOU010000022">
    <property type="protein sequence ID" value="MDJ1506377.1"/>
    <property type="molecule type" value="Genomic_DNA"/>
</dbReference>
<evidence type="ECO:0000256" key="2">
    <source>
        <dbReference type="SAM" id="Phobius"/>
    </source>
</evidence>
<reference evidence="4" key="1">
    <citation type="submission" date="2023-05" db="EMBL/GenBank/DDBJ databases">
        <authorList>
            <person name="Zhang X."/>
        </authorList>
    </citation>
    <scope>NUCLEOTIDE SEQUENCE</scope>
    <source>
        <strain evidence="4">BD1B2-1</strain>
    </source>
</reference>
<feature type="signal peptide" evidence="3">
    <location>
        <begin position="1"/>
        <end position="25"/>
    </location>
</feature>
<accession>A0AAE3RE08</accession>
<feature type="coiled-coil region" evidence="1">
    <location>
        <begin position="74"/>
        <end position="104"/>
    </location>
</feature>
<keyword evidence="3" id="KW-0732">Signal</keyword>
<dbReference type="AlphaFoldDB" id="A0AAE3RE08"/>
<feature type="chain" id="PRO_5042236775" evidence="3">
    <location>
        <begin position="26"/>
        <end position="194"/>
    </location>
</feature>
<keyword evidence="2" id="KW-0472">Membrane</keyword>
<keyword evidence="2" id="KW-1133">Transmembrane helix</keyword>
<dbReference type="Proteomes" id="UP001232063">
    <property type="component" value="Unassembled WGS sequence"/>
</dbReference>
<evidence type="ECO:0000256" key="1">
    <source>
        <dbReference type="SAM" id="Coils"/>
    </source>
</evidence>
<sequence>MKKSHKTLKGILILGSAFLTNLCIAQNIAADSLQPAQGAQMTLESTLPETASTEKTLTASPKKNETVPQIAIPENATKKQARKLEKLNQALAKQAEAAENGQVKEPTKLQKTAAKIAMRKIEKKLQKSGIENPDQFLEATEDQSSLAAQALNKLTLIGLILLGAGFLFLFIIAIVGLLFMIAGLVCLILGIAES</sequence>
<evidence type="ECO:0000256" key="3">
    <source>
        <dbReference type="SAM" id="SignalP"/>
    </source>
</evidence>
<dbReference type="RefSeq" id="WP_314519282.1">
    <property type="nucleotide sequence ID" value="NZ_JASJOU010000022.1"/>
</dbReference>
<proteinExistence type="predicted"/>
<evidence type="ECO:0000313" key="4">
    <source>
        <dbReference type="EMBL" id="MDJ1506377.1"/>
    </source>
</evidence>
<feature type="transmembrane region" description="Helical" evidence="2">
    <location>
        <begin position="159"/>
        <end position="192"/>
    </location>
</feature>
<keyword evidence="1" id="KW-0175">Coiled coil</keyword>